<reference evidence="2" key="1">
    <citation type="submission" date="2018-01" db="EMBL/GenBank/DDBJ databases">
        <authorList>
            <person name="Mao J.F."/>
        </authorList>
    </citation>
    <scope>NUCLEOTIDE SEQUENCE</scope>
    <source>
        <strain evidence="2">Huo1</strain>
        <tissue evidence="2">Leaf</tissue>
    </source>
</reference>
<reference evidence="2" key="2">
    <citation type="submission" date="2020-08" db="EMBL/GenBank/DDBJ databases">
        <title>Plant Genome Project.</title>
        <authorList>
            <person name="Zhang R.-G."/>
        </authorList>
    </citation>
    <scope>NUCLEOTIDE SEQUENCE</scope>
    <source>
        <strain evidence="2">Huo1</strain>
        <tissue evidence="2">Leaf</tissue>
    </source>
</reference>
<comment type="caution">
    <text evidence="2">The sequence shown here is derived from an EMBL/GenBank/DDBJ whole genome shotgun (WGS) entry which is preliminary data.</text>
</comment>
<proteinExistence type="predicted"/>
<dbReference type="EMBL" id="PNBA02000015">
    <property type="protein sequence ID" value="KAG6397819.1"/>
    <property type="molecule type" value="Genomic_DNA"/>
</dbReference>
<accession>A0A8X8WNQ3</accession>
<evidence type="ECO:0000313" key="3">
    <source>
        <dbReference type="Proteomes" id="UP000298416"/>
    </source>
</evidence>
<evidence type="ECO:0000313" key="2">
    <source>
        <dbReference type="EMBL" id="KAG6397819.1"/>
    </source>
</evidence>
<dbReference type="PANTHER" id="PTHR36369:SF1">
    <property type="entry name" value="TRANSMEMBRANE PROTEIN"/>
    <property type="match status" value="1"/>
</dbReference>
<keyword evidence="1" id="KW-1133">Transmembrane helix</keyword>
<evidence type="ECO:0000256" key="1">
    <source>
        <dbReference type="SAM" id="Phobius"/>
    </source>
</evidence>
<name>A0A8X8WNQ3_SALSN</name>
<keyword evidence="1" id="KW-0472">Membrane</keyword>
<organism evidence="2">
    <name type="scientific">Salvia splendens</name>
    <name type="common">Scarlet sage</name>
    <dbReference type="NCBI Taxonomy" id="180675"/>
    <lineage>
        <taxon>Eukaryota</taxon>
        <taxon>Viridiplantae</taxon>
        <taxon>Streptophyta</taxon>
        <taxon>Embryophyta</taxon>
        <taxon>Tracheophyta</taxon>
        <taxon>Spermatophyta</taxon>
        <taxon>Magnoliopsida</taxon>
        <taxon>eudicotyledons</taxon>
        <taxon>Gunneridae</taxon>
        <taxon>Pentapetalae</taxon>
        <taxon>asterids</taxon>
        <taxon>lamiids</taxon>
        <taxon>Lamiales</taxon>
        <taxon>Lamiaceae</taxon>
        <taxon>Nepetoideae</taxon>
        <taxon>Mentheae</taxon>
        <taxon>Salviinae</taxon>
        <taxon>Salvia</taxon>
        <taxon>Salvia subgen. Calosphace</taxon>
        <taxon>core Calosphace</taxon>
    </lineage>
</organism>
<sequence length="122" mass="13480">MEAALDSPLEALAFNYLSYALLTAVNNIWAWLAVSFWRIRVLSTPIAVVAVPERVEEIAAAEEAAPARAAPCVAAEGQGITKMKFSLWQDRTLLSGNVVRLWEGRRRRRHAAAEAVDDGFAW</sequence>
<gene>
    <name evidence="2" type="ORF">SASPL_139267</name>
</gene>
<keyword evidence="1" id="KW-0812">Transmembrane</keyword>
<dbReference type="AlphaFoldDB" id="A0A8X8WNQ3"/>
<keyword evidence="3" id="KW-1185">Reference proteome</keyword>
<dbReference type="Proteomes" id="UP000298416">
    <property type="component" value="Unassembled WGS sequence"/>
</dbReference>
<feature type="transmembrane region" description="Helical" evidence="1">
    <location>
        <begin position="16"/>
        <end position="37"/>
    </location>
</feature>
<dbReference type="PANTHER" id="PTHR36369">
    <property type="entry name" value="TRANSMEMBRANE PROTEIN"/>
    <property type="match status" value="1"/>
</dbReference>
<protein>
    <submittedName>
        <fullName evidence="2">Uncharacterized protein</fullName>
    </submittedName>
</protein>